<dbReference type="eggNOG" id="ENOG5031FKA">
    <property type="taxonomic scope" value="Bacteria"/>
</dbReference>
<keyword evidence="3" id="KW-1185">Reference proteome</keyword>
<protein>
    <submittedName>
        <fullName evidence="2">Uncharacterized protein</fullName>
    </submittedName>
</protein>
<sequence>MSRALTVVDDDPAPLCIFPLTRDKTCPDPAVQTGKPGQRGCYCANPEHTAAAKYRRTQKWLREDEAKAAHDPHAAERPVTASTSRLADVVAELQRAIGETGAILEDARELTAAATAQTSVDREIAAVRRDADVQIATAQSAQAAAENRADALAIERDQAKALAADASEAADEAIAARTAAEEKAELIEQQAARELRDTRAEMTALRKALDTAKAAVSDAITERDATRQQLQDETTAQRAEFAKIREGMRRDLDSAWAEVRALREERKQ</sequence>
<dbReference type="KEGG" id="nno:NONO_c61060"/>
<dbReference type="Proteomes" id="UP000019150">
    <property type="component" value="Chromosome"/>
</dbReference>
<dbReference type="STRING" id="1415166.NONO_c61060"/>
<dbReference type="PATRIC" id="fig|1415166.3.peg.6281"/>
<evidence type="ECO:0000256" key="1">
    <source>
        <dbReference type="SAM" id="Coils"/>
    </source>
</evidence>
<feature type="coiled-coil region" evidence="1">
    <location>
        <begin position="142"/>
        <end position="215"/>
    </location>
</feature>
<keyword evidence="1" id="KW-0175">Coiled coil</keyword>
<dbReference type="HOGENOM" id="CLU_1037597_0_0_11"/>
<reference evidence="2 3" key="1">
    <citation type="journal article" date="2014" name="Appl. Environ. Microbiol.">
        <title>Insights into the Microbial Degradation of Rubber and Gutta-Percha by Analysis of the Complete Genome of Nocardia nova SH22a.</title>
        <authorList>
            <person name="Luo Q."/>
            <person name="Hiessl S."/>
            <person name="Poehlein A."/>
            <person name="Daniel R."/>
            <person name="Steinbuchel A."/>
        </authorList>
    </citation>
    <scope>NUCLEOTIDE SEQUENCE [LARGE SCALE GENOMIC DNA]</scope>
    <source>
        <strain evidence="2">SH22a</strain>
    </source>
</reference>
<organism evidence="2 3">
    <name type="scientific">Nocardia nova SH22a</name>
    <dbReference type="NCBI Taxonomy" id="1415166"/>
    <lineage>
        <taxon>Bacteria</taxon>
        <taxon>Bacillati</taxon>
        <taxon>Actinomycetota</taxon>
        <taxon>Actinomycetes</taxon>
        <taxon>Mycobacteriales</taxon>
        <taxon>Nocardiaceae</taxon>
        <taxon>Nocardia</taxon>
    </lineage>
</organism>
<dbReference type="AlphaFoldDB" id="W5TNR6"/>
<dbReference type="RefSeq" id="WP_025352220.1">
    <property type="nucleotide sequence ID" value="NZ_CP006850.1"/>
</dbReference>
<evidence type="ECO:0000313" key="3">
    <source>
        <dbReference type="Proteomes" id="UP000019150"/>
    </source>
</evidence>
<proteinExistence type="predicted"/>
<dbReference type="EMBL" id="CP006850">
    <property type="protein sequence ID" value="AHH20882.1"/>
    <property type="molecule type" value="Genomic_DNA"/>
</dbReference>
<name>W5TNR6_9NOCA</name>
<gene>
    <name evidence="2" type="ORF">NONO_c61060</name>
</gene>
<evidence type="ECO:0000313" key="2">
    <source>
        <dbReference type="EMBL" id="AHH20882.1"/>
    </source>
</evidence>
<accession>W5TNR6</accession>